<dbReference type="PANTHER" id="PTHR42979:SF1">
    <property type="entry name" value="3-ISOPROPYLMALATE DEHYDROGENASE"/>
    <property type="match status" value="1"/>
</dbReference>
<dbReference type="SUPFAM" id="SSF53659">
    <property type="entry name" value="Isocitrate/Isopropylmalate dehydrogenase-like"/>
    <property type="match status" value="1"/>
</dbReference>
<dbReference type="PaxDb" id="3218-PP1S303_31V6.1"/>
<reference evidence="10 12" key="2">
    <citation type="journal article" date="2018" name="Plant J.">
        <title>The Physcomitrella patens chromosome-scale assembly reveals moss genome structure and evolution.</title>
        <authorList>
            <person name="Lang D."/>
            <person name="Ullrich K.K."/>
            <person name="Murat F."/>
            <person name="Fuchs J."/>
            <person name="Jenkins J."/>
            <person name="Haas F.B."/>
            <person name="Piednoel M."/>
            <person name="Gundlach H."/>
            <person name="Van Bel M."/>
            <person name="Meyberg R."/>
            <person name="Vives C."/>
            <person name="Morata J."/>
            <person name="Symeonidi A."/>
            <person name="Hiss M."/>
            <person name="Muchero W."/>
            <person name="Kamisugi Y."/>
            <person name="Saleh O."/>
            <person name="Blanc G."/>
            <person name="Decker E.L."/>
            <person name="van Gessel N."/>
            <person name="Grimwood J."/>
            <person name="Hayes R.D."/>
            <person name="Graham S.W."/>
            <person name="Gunter L.E."/>
            <person name="McDaniel S.F."/>
            <person name="Hoernstein S.N.W."/>
            <person name="Larsson A."/>
            <person name="Li F.W."/>
            <person name="Perroud P.F."/>
            <person name="Phillips J."/>
            <person name="Ranjan P."/>
            <person name="Rokshar D.S."/>
            <person name="Rothfels C.J."/>
            <person name="Schneider L."/>
            <person name="Shu S."/>
            <person name="Stevenson D.W."/>
            <person name="Thummler F."/>
            <person name="Tillich M."/>
            <person name="Villarreal Aguilar J.C."/>
            <person name="Widiez T."/>
            <person name="Wong G.K."/>
            <person name="Wymore A."/>
            <person name="Zhang Y."/>
            <person name="Zimmer A.D."/>
            <person name="Quatrano R.S."/>
            <person name="Mayer K.F.X."/>
            <person name="Goodstein D."/>
            <person name="Casacuberta J.M."/>
            <person name="Vandepoele K."/>
            <person name="Reski R."/>
            <person name="Cuming A.C."/>
            <person name="Tuskan G.A."/>
            <person name="Maumus F."/>
            <person name="Salse J."/>
            <person name="Schmutz J."/>
            <person name="Rensing S.A."/>
        </authorList>
    </citation>
    <scope>NUCLEOTIDE SEQUENCE [LARGE SCALE GENOMIC DNA]</scope>
    <source>
        <strain evidence="11 12">cv. Gransden 2004</strain>
    </source>
</reference>
<keyword evidence="4" id="KW-0479">Metal-binding</keyword>
<evidence type="ECO:0000256" key="4">
    <source>
        <dbReference type="ARBA" id="ARBA00022723"/>
    </source>
</evidence>
<dbReference type="InterPro" id="IPR024084">
    <property type="entry name" value="IsoPropMal-DH-like_dom"/>
</dbReference>
<feature type="domain" description="Isopropylmalate dehydrogenase-like" evidence="9">
    <location>
        <begin position="3"/>
        <end position="75"/>
    </location>
</feature>
<dbReference type="PANTHER" id="PTHR42979">
    <property type="entry name" value="3-ISOPROPYLMALATE DEHYDROGENASE"/>
    <property type="match status" value="1"/>
</dbReference>
<evidence type="ECO:0000256" key="2">
    <source>
        <dbReference type="ARBA" id="ARBA00022430"/>
    </source>
</evidence>
<evidence type="ECO:0000256" key="7">
    <source>
        <dbReference type="ARBA" id="ARBA00023027"/>
    </source>
</evidence>
<name>A0A2K1IXD0_PHYPA</name>
<keyword evidence="12" id="KW-1185">Reference proteome</keyword>
<comment type="similarity">
    <text evidence="1">Belongs to the isocitrate and isopropylmalate dehydrogenases family.</text>
</comment>
<dbReference type="Proteomes" id="UP000006727">
    <property type="component" value="Chromosome 19"/>
</dbReference>
<organism evidence="10">
    <name type="scientific">Physcomitrium patens</name>
    <name type="common">Spreading-leaved earth moss</name>
    <name type="synonym">Physcomitrella patens</name>
    <dbReference type="NCBI Taxonomy" id="3218"/>
    <lineage>
        <taxon>Eukaryota</taxon>
        <taxon>Viridiplantae</taxon>
        <taxon>Streptophyta</taxon>
        <taxon>Embryophyta</taxon>
        <taxon>Bryophyta</taxon>
        <taxon>Bryophytina</taxon>
        <taxon>Bryopsida</taxon>
        <taxon>Funariidae</taxon>
        <taxon>Funariales</taxon>
        <taxon>Funariaceae</taxon>
        <taxon>Physcomitrium</taxon>
    </lineage>
</organism>
<keyword evidence="5" id="KW-0460">Magnesium</keyword>
<dbReference type="GO" id="GO:0009098">
    <property type="term" value="P:L-leucine biosynthetic process"/>
    <property type="evidence" value="ECO:0007669"/>
    <property type="project" value="UniProtKB-KW"/>
</dbReference>
<evidence type="ECO:0000313" key="11">
    <source>
        <dbReference type="EnsemblPlants" id="Pp3c19_5990V3.1"/>
    </source>
</evidence>
<dbReference type="Gramene" id="Pp3c19_5990V3.1">
    <property type="protein sequence ID" value="Pp3c19_5990V3.1"/>
    <property type="gene ID" value="Pp3c19_5990"/>
</dbReference>
<evidence type="ECO:0000313" key="10">
    <source>
        <dbReference type="EMBL" id="PNR33940.1"/>
    </source>
</evidence>
<dbReference type="InParanoid" id="A0A2K1IXD0"/>
<evidence type="ECO:0000256" key="6">
    <source>
        <dbReference type="ARBA" id="ARBA00023002"/>
    </source>
</evidence>
<evidence type="ECO:0000256" key="1">
    <source>
        <dbReference type="ARBA" id="ARBA00007769"/>
    </source>
</evidence>
<dbReference type="InterPro" id="IPR004429">
    <property type="entry name" value="Isopropylmalate_DH"/>
</dbReference>
<reference evidence="11" key="3">
    <citation type="submission" date="2020-12" db="UniProtKB">
        <authorList>
            <consortium name="EnsemblPlants"/>
        </authorList>
    </citation>
    <scope>IDENTIFICATION</scope>
</reference>
<evidence type="ECO:0000259" key="9">
    <source>
        <dbReference type="Pfam" id="PF00180"/>
    </source>
</evidence>
<gene>
    <name evidence="10" type="ORF">PHYPA_023756</name>
</gene>
<proteinExistence type="inferred from homology"/>
<dbReference type="Gene3D" id="3.40.718.10">
    <property type="entry name" value="Isopropylmalate Dehydrogenase"/>
    <property type="match status" value="1"/>
</dbReference>
<evidence type="ECO:0000256" key="5">
    <source>
        <dbReference type="ARBA" id="ARBA00022842"/>
    </source>
</evidence>
<evidence type="ECO:0000256" key="8">
    <source>
        <dbReference type="ARBA" id="ARBA00023304"/>
    </source>
</evidence>
<dbReference type="EnsemblPlants" id="Pp3c19_5990V3.1">
    <property type="protein sequence ID" value="Pp3c19_5990V3.1"/>
    <property type="gene ID" value="Pp3c19_5990"/>
</dbReference>
<dbReference type="GO" id="GO:0046872">
    <property type="term" value="F:metal ion binding"/>
    <property type="evidence" value="ECO:0007669"/>
    <property type="project" value="UniProtKB-KW"/>
</dbReference>
<dbReference type="EMBL" id="ABEU02000019">
    <property type="protein sequence ID" value="PNR33940.1"/>
    <property type="molecule type" value="Genomic_DNA"/>
</dbReference>
<keyword evidence="2" id="KW-0432">Leucine biosynthesis</keyword>
<dbReference type="STRING" id="3218.A0A2K1IXD0"/>
<protein>
    <recommendedName>
        <fullName evidence="9">Isopropylmalate dehydrogenase-like domain-containing protein</fullName>
    </recommendedName>
</protein>
<keyword evidence="6" id="KW-0560">Oxidoreductase</keyword>
<keyword evidence="7" id="KW-0520">NAD</keyword>
<dbReference type="Pfam" id="PF00180">
    <property type="entry name" value="Iso_dh"/>
    <property type="match status" value="1"/>
</dbReference>
<evidence type="ECO:0000313" key="12">
    <source>
        <dbReference type="Proteomes" id="UP000006727"/>
    </source>
</evidence>
<dbReference type="GO" id="GO:0003862">
    <property type="term" value="F:3-isopropylmalate dehydrogenase activity"/>
    <property type="evidence" value="ECO:0007669"/>
    <property type="project" value="InterPro"/>
</dbReference>
<keyword evidence="3" id="KW-0028">Amino-acid biosynthesis</keyword>
<evidence type="ECO:0000256" key="3">
    <source>
        <dbReference type="ARBA" id="ARBA00022605"/>
    </source>
</evidence>
<dbReference type="AlphaFoldDB" id="A0A2K1IXD0"/>
<sequence>MSSEYPDVELSDIHVDNAFDTIVTGNIFGGVTLDKASMLTRSIAMLPSASTGESSLGVDEPIHGLALSIAGQEYVGCAKVAVDLWTFSSPS</sequence>
<reference evidence="10 12" key="1">
    <citation type="journal article" date="2008" name="Science">
        <title>The Physcomitrella genome reveals evolutionary insights into the conquest of land by plants.</title>
        <authorList>
            <person name="Rensing S."/>
            <person name="Lang D."/>
            <person name="Zimmer A."/>
            <person name="Terry A."/>
            <person name="Salamov A."/>
            <person name="Shapiro H."/>
            <person name="Nishiyama T."/>
            <person name="Perroud P.-F."/>
            <person name="Lindquist E."/>
            <person name="Kamisugi Y."/>
            <person name="Tanahashi T."/>
            <person name="Sakakibara K."/>
            <person name="Fujita T."/>
            <person name="Oishi K."/>
            <person name="Shin-I T."/>
            <person name="Kuroki Y."/>
            <person name="Toyoda A."/>
            <person name="Suzuki Y."/>
            <person name="Hashimoto A."/>
            <person name="Yamaguchi K."/>
            <person name="Sugano A."/>
            <person name="Kohara Y."/>
            <person name="Fujiyama A."/>
            <person name="Anterola A."/>
            <person name="Aoki S."/>
            <person name="Ashton N."/>
            <person name="Barbazuk W.B."/>
            <person name="Barker E."/>
            <person name="Bennetzen J."/>
            <person name="Bezanilla M."/>
            <person name="Blankenship R."/>
            <person name="Cho S.H."/>
            <person name="Dutcher S."/>
            <person name="Estelle M."/>
            <person name="Fawcett J.A."/>
            <person name="Gundlach H."/>
            <person name="Hanada K."/>
            <person name="Heyl A."/>
            <person name="Hicks K.A."/>
            <person name="Hugh J."/>
            <person name="Lohr M."/>
            <person name="Mayer K."/>
            <person name="Melkozernov A."/>
            <person name="Murata T."/>
            <person name="Nelson D."/>
            <person name="Pils B."/>
            <person name="Prigge M."/>
            <person name="Reiss B."/>
            <person name="Renner T."/>
            <person name="Rombauts S."/>
            <person name="Rushton P."/>
            <person name="Sanderfoot A."/>
            <person name="Schween G."/>
            <person name="Shiu S.-H."/>
            <person name="Stueber K."/>
            <person name="Theodoulou F.L."/>
            <person name="Tu H."/>
            <person name="Van de Peer Y."/>
            <person name="Verrier P.J."/>
            <person name="Waters E."/>
            <person name="Wood A."/>
            <person name="Yang L."/>
            <person name="Cove D."/>
            <person name="Cuming A."/>
            <person name="Hasebe M."/>
            <person name="Lucas S."/>
            <person name="Mishler D.B."/>
            <person name="Reski R."/>
            <person name="Grigoriev I."/>
            <person name="Quatrano R.S."/>
            <person name="Boore J.L."/>
        </authorList>
    </citation>
    <scope>NUCLEOTIDE SEQUENCE [LARGE SCALE GENOMIC DNA]</scope>
    <source>
        <strain evidence="11 12">cv. Gransden 2004</strain>
    </source>
</reference>
<keyword evidence="8" id="KW-0100">Branched-chain amino acid biosynthesis</keyword>
<accession>A0A2K1IXD0</accession>